<reference evidence="1 2" key="1">
    <citation type="submission" date="2019-03" db="EMBL/GenBank/DDBJ databases">
        <title>Genomic Encyclopedia of Archaeal and Bacterial Type Strains, Phase II (KMG-II): from individual species to whole genera.</title>
        <authorList>
            <person name="Goeker M."/>
        </authorList>
    </citation>
    <scope>NUCLEOTIDE SEQUENCE [LARGE SCALE GENOMIC DNA]</scope>
    <source>
        <strain evidence="1 2">DSM 26433</strain>
    </source>
</reference>
<organism evidence="1 2">
    <name type="scientific">Shimia isoporae</name>
    <dbReference type="NCBI Taxonomy" id="647720"/>
    <lineage>
        <taxon>Bacteria</taxon>
        <taxon>Pseudomonadati</taxon>
        <taxon>Pseudomonadota</taxon>
        <taxon>Alphaproteobacteria</taxon>
        <taxon>Rhodobacterales</taxon>
        <taxon>Roseobacteraceae</taxon>
    </lineage>
</organism>
<dbReference type="RefSeq" id="WP_132859445.1">
    <property type="nucleotide sequence ID" value="NZ_SMGR01000001.1"/>
</dbReference>
<comment type="caution">
    <text evidence="1">The sequence shown here is derived from an EMBL/GenBank/DDBJ whole genome shotgun (WGS) entry which is preliminary data.</text>
</comment>
<sequence length="78" mass="8611">MGTLETLAAKLAEDTIKVQKETGQDRLFVEVGNILAAASQSLEEAYLTEMRVRMAEEKARKFLIQKVKETRAAAGSPE</sequence>
<proteinExistence type="predicted"/>
<dbReference type="OrthoDB" id="7876148at2"/>
<evidence type="ECO:0000313" key="1">
    <source>
        <dbReference type="EMBL" id="TCL09407.1"/>
    </source>
</evidence>
<accession>A0A4R1NLY8</accession>
<name>A0A4R1NLY8_9RHOB</name>
<keyword evidence="2" id="KW-1185">Reference proteome</keyword>
<dbReference type="AlphaFoldDB" id="A0A4R1NLY8"/>
<dbReference type="EMBL" id="SMGR01000001">
    <property type="protein sequence ID" value="TCL09407.1"/>
    <property type="molecule type" value="Genomic_DNA"/>
</dbReference>
<evidence type="ECO:0000313" key="2">
    <source>
        <dbReference type="Proteomes" id="UP000295673"/>
    </source>
</evidence>
<protein>
    <submittedName>
        <fullName evidence="1">Uncharacterized protein</fullName>
    </submittedName>
</protein>
<gene>
    <name evidence="1" type="ORF">BXY66_1453</name>
</gene>
<dbReference type="Proteomes" id="UP000295673">
    <property type="component" value="Unassembled WGS sequence"/>
</dbReference>